<keyword evidence="9" id="KW-1185">Reference proteome</keyword>
<evidence type="ECO:0000313" key="9">
    <source>
        <dbReference type="Proteomes" id="UP001595615"/>
    </source>
</evidence>
<evidence type="ECO:0000256" key="6">
    <source>
        <dbReference type="ARBA" id="ARBA00023136"/>
    </source>
</evidence>
<dbReference type="Pfam" id="PF02534">
    <property type="entry name" value="T4SS-DNA_transf"/>
    <property type="match status" value="1"/>
</dbReference>
<evidence type="ECO:0000256" key="1">
    <source>
        <dbReference type="ARBA" id="ARBA00004651"/>
    </source>
</evidence>
<keyword evidence="5" id="KW-1133">Transmembrane helix</keyword>
<dbReference type="CDD" id="cd01127">
    <property type="entry name" value="TrwB_TraG_TraD_VirD4"/>
    <property type="match status" value="1"/>
</dbReference>
<comment type="similarity">
    <text evidence="2">Belongs to the VirD4/TraG family.</text>
</comment>
<dbReference type="PANTHER" id="PTHR37937">
    <property type="entry name" value="CONJUGATIVE TRANSFER: DNA TRANSPORT"/>
    <property type="match status" value="1"/>
</dbReference>
<evidence type="ECO:0000256" key="4">
    <source>
        <dbReference type="ARBA" id="ARBA00022692"/>
    </source>
</evidence>
<dbReference type="Gene3D" id="3.40.50.300">
    <property type="entry name" value="P-loop containing nucleotide triphosphate hydrolases"/>
    <property type="match status" value="1"/>
</dbReference>
<comment type="caution">
    <text evidence="8">The sequence shown here is derived from an EMBL/GenBank/DDBJ whole genome shotgun (WGS) entry which is preliminary data.</text>
</comment>
<protein>
    <submittedName>
        <fullName evidence="8">Type IV secretory system conjugative DNA transfer family protein</fullName>
    </submittedName>
</protein>
<feature type="region of interest" description="Disordered" evidence="7">
    <location>
        <begin position="465"/>
        <end position="489"/>
    </location>
</feature>
<dbReference type="PANTHER" id="PTHR37937:SF1">
    <property type="entry name" value="CONJUGATIVE TRANSFER: DNA TRANSPORT"/>
    <property type="match status" value="1"/>
</dbReference>
<evidence type="ECO:0000256" key="2">
    <source>
        <dbReference type="ARBA" id="ARBA00008806"/>
    </source>
</evidence>
<name>A0ABV7XG86_9SPHN</name>
<reference evidence="9" key="1">
    <citation type="journal article" date="2019" name="Int. J. Syst. Evol. Microbiol.">
        <title>The Global Catalogue of Microorganisms (GCM) 10K type strain sequencing project: providing services to taxonomists for standard genome sequencing and annotation.</title>
        <authorList>
            <consortium name="The Broad Institute Genomics Platform"/>
            <consortium name="The Broad Institute Genome Sequencing Center for Infectious Disease"/>
            <person name="Wu L."/>
            <person name="Ma J."/>
        </authorList>
    </citation>
    <scope>NUCLEOTIDE SEQUENCE [LARGE SCALE GENOMIC DNA]</scope>
    <source>
        <strain evidence="9">KCTC 42644</strain>
    </source>
</reference>
<organism evidence="8 9">
    <name type="scientific">Sphingoaurantiacus capsulatus</name>
    <dbReference type="NCBI Taxonomy" id="1771310"/>
    <lineage>
        <taxon>Bacteria</taxon>
        <taxon>Pseudomonadati</taxon>
        <taxon>Pseudomonadota</taxon>
        <taxon>Alphaproteobacteria</taxon>
        <taxon>Sphingomonadales</taxon>
        <taxon>Sphingosinicellaceae</taxon>
        <taxon>Sphingoaurantiacus</taxon>
    </lineage>
</organism>
<gene>
    <name evidence="8" type="ORF">ACFOMD_17165</name>
</gene>
<evidence type="ECO:0000256" key="5">
    <source>
        <dbReference type="ARBA" id="ARBA00022989"/>
    </source>
</evidence>
<dbReference type="Proteomes" id="UP001595615">
    <property type="component" value="Unassembled WGS sequence"/>
</dbReference>
<sequence>MSVAADQFGTQSPAKLSLPQSIEGEGLLVGWSLEKQPVHEAIGFSFGDRIDAAGRDALPILLSGEGHLITIAPTGAGKGIGCVVPALLRHQGPAIVIDPKGENAAITARRRRELGQQVCVLDPMGITGFDSAALNPLDLIDPMSATAVDEAHVLVNQLLLDLGGDPRNQFWQGRARQLLVGTLLHLLTDLPKEAHTLTHLRGMVNRAAGDAAGLVSALEDSRHPEARNTGQLFGINAPETIGGIVAFAQEAIDFMRGPAVQAATARSSLDFDAITRGDPITLYIVMPPHMLASHGRLLRLWVGALMTAIMRRRSRPERSTLFVLDEAAQLGNFNELRQAVTLLRGYGLQTWSFWQDASQLQHLYPEDWPTMVNNSKVLQCFGANTLLAARAMAQIVGHADPVAVLALPPDEMLLQIAGDEAVVAKVPNYRLDPAFRHLFDGNPFHDKTADPVGLPRTPLVEYVRPPRPAYRPVPSPSPVAGPPNAGDIQLSERILRELGD</sequence>
<dbReference type="RefSeq" id="WP_380863658.1">
    <property type="nucleotide sequence ID" value="NZ_JBHRXV010000013.1"/>
</dbReference>
<dbReference type="SUPFAM" id="SSF52540">
    <property type="entry name" value="P-loop containing nucleoside triphosphate hydrolases"/>
    <property type="match status" value="1"/>
</dbReference>
<feature type="compositionally biased region" description="Pro residues" evidence="7">
    <location>
        <begin position="465"/>
        <end position="481"/>
    </location>
</feature>
<dbReference type="InterPro" id="IPR003688">
    <property type="entry name" value="TraG/VirD4"/>
</dbReference>
<keyword evidence="3" id="KW-1003">Cell membrane</keyword>
<dbReference type="EMBL" id="JBHRXV010000013">
    <property type="protein sequence ID" value="MFC3714302.1"/>
    <property type="molecule type" value="Genomic_DNA"/>
</dbReference>
<evidence type="ECO:0000313" key="8">
    <source>
        <dbReference type="EMBL" id="MFC3714302.1"/>
    </source>
</evidence>
<dbReference type="InterPro" id="IPR027417">
    <property type="entry name" value="P-loop_NTPase"/>
</dbReference>
<comment type="subcellular location">
    <subcellularLocation>
        <location evidence="1">Cell membrane</location>
        <topology evidence="1">Multi-pass membrane protein</topology>
    </subcellularLocation>
</comment>
<keyword evidence="6" id="KW-0472">Membrane</keyword>
<proteinExistence type="inferred from homology"/>
<evidence type="ECO:0000256" key="7">
    <source>
        <dbReference type="SAM" id="MobiDB-lite"/>
    </source>
</evidence>
<evidence type="ECO:0000256" key="3">
    <source>
        <dbReference type="ARBA" id="ARBA00022475"/>
    </source>
</evidence>
<keyword evidence="4" id="KW-0812">Transmembrane</keyword>
<accession>A0ABV7XG86</accession>
<dbReference type="InterPro" id="IPR051539">
    <property type="entry name" value="T4SS-coupling_protein"/>
</dbReference>